<protein>
    <recommendedName>
        <fullName evidence="6">Fork-head domain-containing protein</fullName>
    </recommendedName>
</protein>
<comment type="caution">
    <text evidence="7">The sequence shown here is derived from an EMBL/GenBank/DDBJ whole genome shotgun (WGS) entry which is preliminary data.</text>
</comment>
<evidence type="ECO:0000313" key="8">
    <source>
        <dbReference type="Proteomes" id="UP000298663"/>
    </source>
</evidence>
<evidence type="ECO:0000313" key="7">
    <source>
        <dbReference type="EMBL" id="TKR87007.1"/>
    </source>
</evidence>
<dbReference type="InterPro" id="IPR030456">
    <property type="entry name" value="TF_fork_head_CS_2"/>
</dbReference>
<dbReference type="PRINTS" id="PR00053">
    <property type="entry name" value="FORKHEAD"/>
</dbReference>
<feature type="region of interest" description="Disordered" evidence="5">
    <location>
        <begin position="281"/>
        <end position="325"/>
    </location>
</feature>
<dbReference type="PROSITE" id="PS00657">
    <property type="entry name" value="FORK_HEAD_1"/>
    <property type="match status" value="1"/>
</dbReference>
<keyword evidence="2 4" id="KW-0238">DNA-binding</keyword>
<dbReference type="AlphaFoldDB" id="A0A4U5NU26"/>
<dbReference type="InterPro" id="IPR036388">
    <property type="entry name" value="WH-like_DNA-bd_sf"/>
</dbReference>
<keyword evidence="3 4" id="KW-0539">Nucleus</keyword>
<evidence type="ECO:0000259" key="6">
    <source>
        <dbReference type="PROSITE" id="PS50039"/>
    </source>
</evidence>
<evidence type="ECO:0000256" key="3">
    <source>
        <dbReference type="ARBA" id="ARBA00023242"/>
    </source>
</evidence>
<dbReference type="EMBL" id="AZBU02000003">
    <property type="protein sequence ID" value="TKR87007.1"/>
    <property type="molecule type" value="Genomic_DNA"/>
</dbReference>
<sequence>MNPNIPPHSAASPPMASTVPPLSIDPVNLYTSVASGSQVSSLERRDSRQSQFQNEYSAMMPTYATQLNAYQSYQQYPNANFLGNSYVTPTPTYAQSYGAGSCQTYPGFAPTGISPLGASRNVSNSLAVPSPMLPTMSVQQDPSPNSNLRRPTVNPFAEAIPTPAEVCRMKRVGQGAAKPQYSYISLITMAIQQSQDKMLTLNEIYQFIMDLFPYYRQNQQRSAGWQNSIRHSLSFNDCFVKVPRPPDKPGKGSFWTLHELCGNMFENGCYLRRQKRFKLPDKVKGKKAKLDNGNSSYEAKNETGDEAKQRKNGGGDDSTLSPQNPALLEQSSDVANANQAELQDIQHPIPTHSQPSYLVPPLKTSVESSSSPSLLQNSVISSIPQQQLYANPTMGYTNSSSFNIYNPPNADLLGSGTFTINSLIDGKSAAFDPYTPLALGPPTTHLISRFRFPKLNTHFIVQAIRTHKICDLYIRRTRRRLSRDCLYSSSSIWVPRCLFYCFLLRPKKRRVDASARPYHVRLWLFTCSQRFMNETMKENAKNKDSQVLSLAVLSKVSWLAYPRLPSTPLGGSPSED</sequence>
<dbReference type="PANTHER" id="PTHR11829:SF380">
    <property type="entry name" value="PROTEIN FORK HEAD"/>
    <property type="match status" value="1"/>
</dbReference>
<comment type="subcellular location">
    <subcellularLocation>
        <location evidence="1 4">Nucleus</location>
    </subcellularLocation>
</comment>
<dbReference type="InterPro" id="IPR018122">
    <property type="entry name" value="TF_fork_head_CS_1"/>
</dbReference>
<dbReference type="STRING" id="34508.A0A4U5NU26"/>
<organism evidence="7 8">
    <name type="scientific">Steinernema carpocapsae</name>
    <name type="common">Entomopathogenic nematode</name>
    <dbReference type="NCBI Taxonomy" id="34508"/>
    <lineage>
        <taxon>Eukaryota</taxon>
        <taxon>Metazoa</taxon>
        <taxon>Ecdysozoa</taxon>
        <taxon>Nematoda</taxon>
        <taxon>Chromadorea</taxon>
        <taxon>Rhabditida</taxon>
        <taxon>Tylenchina</taxon>
        <taxon>Panagrolaimomorpha</taxon>
        <taxon>Strongyloidoidea</taxon>
        <taxon>Steinernematidae</taxon>
        <taxon>Steinernema</taxon>
    </lineage>
</organism>
<reference evidence="7 8" key="2">
    <citation type="journal article" date="2019" name="G3 (Bethesda)">
        <title>Hybrid Assembly of the Genome of the Entomopathogenic Nematode Steinernema carpocapsae Identifies the X-Chromosome.</title>
        <authorList>
            <person name="Serra L."/>
            <person name="Macchietto M."/>
            <person name="Macias-Munoz A."/>
            <person name="McGill C.J."/>
            <person name="Rodriguez I.M."/>
            <person name="Rodriguez B."/>
            <person name="Murad R."/>
            <person name="Mortazavi A."/>
        </authorList>
    </citation>
    <scope>NUCLEOTIDE SEQUENCE [LARGE SCALE GENOMIC DNA]</scope>
    <source>
        <strain evidence="7 8">ALL</strain>
    </source>
</reference>
<dbReference type="InterPro" id="IPR036390">
    <property type="entry name" value="WH_DNA-bd_sf"/>
</dbReference>
<dbReference type="GO" id="GO:0030154">
    <property type="term" value="P:cell differentiation"/>
    <property type="evidence" value="ECO:0007669"/>
    <property type="project" value="TreeGrafter"/>
</dbReference>
<reference evidence="7 8" key="1">
    <citation type="journal article" date="2015" name="Genome Biol.">
        <title>Comparative genomics of Steinernema reveals deeply conserved gene regulatory networks.</title>
        <authorList>
            <person name="Dillman A.R."/>
            <person name="Macchietto M."/>
            <person name="Porter C.F."/>
            <person name="Rogers A."/>
            <person name="Williams B."/>
            <person name="Antoshechkin I."/>
            <person name="Lee M.M."/>
            <person name="Goodwin Z."/>
            <person name="Lu X."/>
            <person name="Lewis E.E."/>
            <person name="Goodrich-Blair H."/>
            <person name="Stock S.P."/>
            <person name="Adams B.J."/>
            <person name="Sternberg P.W."/>
            <person name="Mortazavi A."/>
        </authorList>
    </citation>
    <scope>NUCLEOTIDE SEQUENCE [LARGE SCALE GENOMIC DNA]</scope>
    <source>
        <strain evidence="7 8">ALL</strain>
    </source>
</reference>
<dbReference type="Pfam" id="PF00250">
    <property type="entry name" value="Forkhead"/>
    <property type="match status" value="1"/>
</dbReference>
<evidence type="ECO:0000256" key="4">
    <source>
        <dbReference type="PROSITE-ProRule" id="PRU00089"/>
    </source>
</evidence>
<accession>A0A4U5NU26</accession>
<dbReference type="GO" id="GO:0000981">
    <property type="term" value="F:DNA-binding transcription factor activity, RNA polymerase II-specific"/>
    <property type="evidence" value="ECO:0007669"/>
    <property type="project" value="TreeGrafter"/>
</dbReference>
<dbReference type="SUPFAM" id="SSF46785">
    <property type="entry name" value="Winged helix' DNA-binding domain"/>
    <property type="match status" value="1"/>
</dbReference>
<dbReference type="PANTHER" id="PTHR11829">
    <property type="entry name" value="FORKHEAD BOX PROTEIN"/>
    <property type="match status" value="1"/>
</dbReference>
<dbReference type="SMART" id="SM00339">
    <property type="entry name" value="FH"/>
    <property type="match status" value="1"/>
</dbReference>
<feature type="domain" description="Fork-head" evidence="6">
    <location>
        <begin position="178"/>
        <end position="275"/>
    </location>
</feature>
<dbReference type="GO" id="GO:0009653">
    <property type="term" value="P:anatomical structure morphogenesis"/>
    <property type="evidence" value="ECO:0007669"/>
    <property type="project" value="TreeGrafter"/>
</dbReference>
<dbReference type="OrthoDB" id="5954824at2759"/>
<feature type="compositionally biased region" description="Basic and acidic residues" evidence="5">
    <location>
        <begin position="299"/>
        <end position="309"/>
    </location>
</feature>
<dbReference type="InterPro" id="IPR001766">
    <property type="entry name" value="Fork_head_dom"/>
</dbReference>
<dbReference type="PROSITE" id="PS50039">
    <property type="entry name" value="FORK_HEAD_3"/>
    <property type="match status" value="1"/>
</dbReference>
<dbReference type="GO" id="GO:0000978">
    <property type="term" value="F:RNA polymerase II cis-regulatory region sequence-specific DNA binding"/>
    <property type="evidence" value="ECO:0007669"/>
    <property type="project" value="TreeGrafter"/>
</dbReference>
<dbReference type="PROSITE" id="PS00658">
    <property type="entry name" value="FORK_HEAD_2"/>
    <property type="match status" value="1"/>
</dbReference>
<evidence type="ECO:0000256" key="1">
    <source>
        <dbReference type="ARBA" id="ARBA00004123"/>
    </source>
</evidence>
<gene>
    <name evidence="7" type="ORF">L596_011489</name>
</gene>
<name>A0A4U5NU26_STECR</name>
<proteinExistence type="predicted"/>
<feature type="DNA-binding region" description="Fork-head" evidence="4">
    <location>
        <begin position="178"/>
        <end position="275"/>
    </location>
</feature>
<dbReference type="InterPro" id="IPR050211">
    <property type="entry name" value="FOX_domain-containing"/>
</dbReference>
<dbReference type="GO" id="GO:0005634">
    <property type="term" value="C:nucleus"/>
    <property type="evidence" value="ECO:0007669"/>
    <property type="project" value="UniProtKB-SubCell"/>
</dbReference>
<keyword evidence="8" id="KW-1185">Reference proteome</keyword>
<feature type="region of interest" description="Disordered" evidence="5">
    <location>
        <begin position="346"/>
        <end position="370"/>
    </location>
</feature>
<evidence type="ECO:0000256" key="5">
    <source>
        <dbReference type="SAM" id="MobiDB-lite"/>
    </source>
</evidence>
<dbReference type="Gene3D" id="1.10.10.10">
    <property type="entry name" value="Winged helix-like DNA-binding domain superfamily/Winged helix DNA-binding domain"/>
    <property type="match status" value="1"/>
</dbReference>
<evidence type="ECO:0000256" key="2">
    <source>
        <dbReference type="ARBA" id="ARBA00023125"/>
    </source>
</evidence>
<dbReference type="Proteomes" id="UP000298663">
    <property type="component" value="Unassembled WGS sequence"/>
</dbReference>
<dbReference type="FunFam" id="1.10.10.10:FF:000042">
    <property type="entry name" value="hepatocyte nuclear factor 3-beta"/>
    <property type="match status" value="1"/>
</dbReference>